<dbReference type="InterPro" id="IPR040442">
    <property type="entry name" value="Pyrv_kinase-like_dom_sf"/>
</dbReference>
<dbReference type="GO" id="GO:0046421">
    <property type="term" value="F:methylisocitrate lyase activity"/>
    <property type="evidence" value="ECO:0007669"/>
    <property type="project" value="TreeGrafter"/>
</dbReference>
<dbReference type="CDD" id="cd00377">
    <property type="entry name" value="ICL_PEPM"/>
    <property type="match status" value="1"/>
</dbReference>
<dbReference type="EMBL" id="FTOE01000003">
    <property type="protein sequence ID" value="SIS70695.1"/>
    <property type="molecule type" value="Genomic_DNA"/>
</dbReference>
<dbReference type="PANTHER" id="PTHR42905">
    <property type="entry name" value="PHOSPHOENOLPYRUVATE CARBOXYLASE"/>
    <property type="match status" value="1"/>
</dbReference>
<proteinExistence type="predicted"/>
<dbReference type="PANTHER" id="PTHR42905:SF3">
    <property type="entry name" value="OXALOACETATE DECARBOXYLASE"/>
    <property type="match status" value="1"/>
</dbReference>
<evidence type="ECO:0000313" key="3">
    <source>
        <dbReference type="Proteomes" id="UP000185999"/>
    </source>
</evidence>
<dbReference type="Proteomes" id="UP000185999">
    <property type="component" value="Unassembled WGS sequence"/>
</dbReference>
<dbReference type="GO" id="GO:0046872">
    <property type="term" value="F:metal ion binding"/>
    <property type="evidence" value="ECO:0007669"/>
    <property type="project" value="UniProtKB-KW"/>
</dbReference>
<sequence>MLNIARNRMRELLKTEQCMTCASVFDPLSSRMADKIGFKVGILGGSVTSLMTLGVPDISLLTLSELADQAKRVCSASDLPIIVDGDNGYGNSINVMRAVEEMEHAGAAAITFEDTILPRPYNEPALSLISIDEANAKLTAAVKARKDPDFAIFARTHALNSQSFDEVLRRVRAYSATGIDGICIFELHDKEKLALLAEATPLPIMLISYGHVELGSREEMAGKNVRIFLNGHHSYEASVKAAYESLLALHQGSQHPDSQGSAKEIIKAFSQHDKYSALTSDYIFPANSLKVA</sequence>
<reference evidence="3" key="1">
    <citation type="submission" date="2017-01" db="EMBL/GenBank/DDBJ databases">
        <authorList>
            <person name="Varghese N."/>
            <person name="Submissions S."/>
        </authorList>
    </citation>
    <scope>NUCLEOTIDE SEQUENCE [LARGE SCALE GENOMIC DNA]</scope>
    <source>
        <strain evidence="3">DSM 22306</strain>
    </source>
</reference>
<name>A0A1N7L9Z7_9GAMM</name>
<dbReference type="AlphaFoldDB" id="A0A1N7L9Z7"/>
<dbReference type="Pfam" id="PF13714">
    <property type="entry name" value="PEP_mutase"/>
    <property type="match status" value="1"/>
</dbReference>
<dbReference type="GO" id="GO:0019629">
    <property type="term" value="P:propionate catabolic process, 2-methylcitrate cycle"/>
    <property type="evidence" value="ECO:0007669"/>
    <property type="project" value="TreeGrafter"/>
</dbReference>
<accession>A0A1N7L9Z7</accession>
<dbReference type="STRING" id="619304.SAMN05421760_103350"/>
<dbReference type="RefSeq" id="WP_054340680.1">
    <property type="nucleotide sequence ID" value="NZ_FTOE01000003.1"/>
</dbReference>
<dbReference type="Gene3D" id="3.20.20.60">
    <property type="entry name" value="Phosphoenolpyruvate-binding domains"/>
    <property type="match status" value="1"/>
</dbReference>
<keyword evidence="3" id="KW-1185">Reference proteome</keyword>
<dbReference type="SUPFAM" id="SSF51621">
    <property type="entry name" value="Phosphoenolpyruvate/pyruvate domain"/>
    <property type="match status" value="1"/>
</dbReference>
<protein>
    <submittedName>
        <fullName evidence="2">Carboxyvinyl-carboxyphosphonate phosphorylmutase</fullName>
    </submittedName>
</protein>
<dbReference type="InterPro" id="IPR015813">
    <property type="entry name" value="Pyrv/PenolPyrv_kinase-like_dom"/>
</dbReference>
<evidence type="ECO:0000256" key="1">
    <source>
        <dbReference type="ARBA" id="ARBA00022723"/>
    </source>
</evidence>
<gene>
    <name evidence="2" type="ORF">SAMN05421760_103350</name>
</gene>
<evidence type="ECO:0000313" key="2">
    <source>
        <dbReference type="EMBL" id="SIS70695.1"/>
    </source>
</evidence>
<dbReference type="OrthoDB" id="9771433at2"/>
<keyword evidence="1" id="KW-0479">Metal-binding</keyword>
<organism evidence="2 3">
    <name type="scientific">Neptunomonas antarctica</name>
    <dbReference type="NCBI Taxonomy" id="619304"/>
    <lineage>
        <taxon>Bacteria</taxon>
        <taxon>Pseudomonadati</taxon>
        <taxon>Pseudomonadota</taxon>
        <taxon>Gammaproteobacteria</taxon>
        <taxon>Oceanospirillales</taxon>
        <taxon>Oceanospirillaceae</taxon>
        <taxon>Neptunomonas</taxon>
    </lineage>
</organism>
<dbReference type="InterPro" id="IPR039556">
    <property type="entry name" value="ICL/PEPM"/>
</dbReference>